<keyword evidence="3 6" id="KW-0808">Transferase</keyword>
<dbReference type="EMBL" id="CAJNOQ010009144">
    <property type="protein sequence ID" value="CAF1216652.1"/>
    <property type="molecule type" value="Genomic_DNA"/>
</dbReference>
<dbReference type="InterPro" id="IPR000768">
    <property type="entry name" value="ART"/>
</dbReference>
<keyword evidence="2 6" id="KW-0328">Glycosyltransferase</keyword>
<dbReference type="Gene3D" id="3.80.10.10">
    <property type="entry name" value="Ribonuclease Inhibitor"/>
    <property type="match status" value="2"/>
</dbReference>
<protein>
    <recommendedName>
        <fullName evidence="6">NAD(P)(+)--arginine ADP-ribosyltransferase</fullName>
        <ecNumber evidence="6">2.4.2.31</ecNumber>
    </recommendedName>
    <alternativeName>
        <fullName evidence="6">Mono(ADP-ribosyl)transferase</fullName>
    </alternativeName>
</protein>
<sequence length="517" mass="60019">MAKRYPDDPCDLKQYSRLLDIKNEQITLLSPIEGYQNKPLLPLEIACEPIEYLVPDIQRHVHLAKNNSSQQVSSDGLTHDEQASICLYTMEWEPHEQRLYFVLNRTLWSEDRQQLKPWFDYLKLFLTALFKLPSIVTTVWRGIKLDLSSDYLEEQIYTWYGFSSCTNSLAILESDQFLGKTGTRTLFNIECDNGKVIRQFSNYNAEHEILLLPAIQFQVKSNSNLGNGLNIIHLKEIKPIYPLLESPFEKGSTAKIQQSNEDISIEVEELNEIMNQLLDEIKINQPSQQQQQQHYPSHHNKELEDEINKQKTETWLNLDKRQITDQDMILLSNELKINTKWTTMYLRWNQITSVGIQYLCEGLEKNETITTITFSTNQLGDMGIKILSQFLKTNKILSRIYLNNNQITDEGVSYIAEMLTENKTLTELILDENFIGDIGMNTISLALIQNSSLSVFYIQENKITDKSIDIIKTLCNINDTLWYLYLSDNQISDNGQKQLQQGITENKCNFIRTPYPL</sequence>
<feature type="region of interest" description="Disordered" evidence="7">
    <location>
        <begin position="285"/>
        <end position="304"/>
    </location>
</feature>
<evidence type="ECO:0000313" key="8">
    <source>
        <dbReference type="EMBL" id="CAF1216652.1"/>
    </source>
</evidence>
<dbReference type="InterPro" id="IPR052394">
    <property type="entry name" value="LRR-containing"/>
</dbReference>
<dbReference type="Proteomes" id="UP000681722">
    <property type="component" value="Unassembled WGS sequence"/>
</dbReference>
<dbReference type="InterPro" id="IPR001611">
    <property type="entry name" value="Leu-rich_rpt"/>
</dbReference>
<name>A0A814XAA3_9BILA</name>
<dbReference type="Pfam" id="PF13516">
    <property type="entry name" value="LRR_6"/>
    <property type="match status" value="3"/>
</dbReference>
<dbReference type="EMBL" id="CAJOBC010009145">
    <property type="protein sequence ID" value="CAF3980416.1"/>
    <property type="molecule type" value="Genomic_DNA"/>
</dbReference>
<keyword evidence="10" id="KW-1185">Reference proteome</keyword>
<dbReference type="EC" id="2.4.2.31" evidence="6"/>
<dbReference type="Gene3D" id="3.90.176.10">
    <property type="entry name" value="Toxin ADP-ribosyltransferase, Chain A, domain 1"/>
    <property type="match status" value="1"/>
</dbReference>
<dbReference type="Pfam" id="PF01129">
    <property type="entry name" value="ART"/>
    <property type="match status" value="1"/>
</dbReference>
<dbReference type="GO" id="GO:0016779">
    <property type="term" value="F:nucleotidyltransferase activity"/>
    <property type="evidence" value="ECO:0007669"/>
    <property type="project" value="UniProtKB-KW"/>
</dbReference>
<comment type="caution">
    <text evidence="8">The sequence shown here is derived from an EMBL/GenBank/DDBJ whole genome shotgun (WGS) entry which is preliminary data.</text>
</comment>
<dbReference type="PROSITE" id="PS51996">
    <property type="entry name" value="TR_MART"/>
    <property type="match status" value="1"/>
</dbReference>
<dbReference type="SUPFAM" id="SSF52047">
    <property type="entry name" value="RNI-like"/>
    <property type="match status" value="1"/>
</dbReference>
<comment type="similarity">
    <text evidence="1 6">Belongs to the Arg-specific ADP-ribosyltransferase family.</text>
</comment>
<dbReference type="GO" id="GO:0106274">
    <property type="term" value="F:NAD+-protein-arginine ADP-ribosyltransferase activity"/>
    <property type="evidence" value="ECO:0007669"/>
    <property type="project" value="UniProtKB-EC"/>
</dbReference>
<keyword evidence="6" id="KW-0521">NADP</keyword>
<dbReference type="OrthoDB" id="120976at2759"/>
<evidence type="ECO:0000256" key="2">
    <source>
        <dbReference type="ARBA" id="ARBA00022676"/>
    </source>
</evidence>
<accession>A0A814XAA3</accession>
<dbReference type="SMART" id="SM00368">
    <property type="entry name" value="LRR_RI"/>
    <property type="match status" value="6"/>
</dbReference>
<feature type="compositionally biased region" description="Low complexity" evidence="7">
    <location>
        <begin position="285"/>
        <end position="295"/>
    </location>
</feature>
<evidence type="ECO:0000256" key="7">
    <source>
        <dbReference type="SAM" id="MobiDB-lite"/>
    </source>
</evidence>
<keyword evidence="4" id="KW-0548">Nucleotidyltransferase</keyword>
<dbReference type="SUPFAM" id="SSF56399">
    <property type="entry name" value="ADP-ribosylation"/>
    <property type="match status" value="1"/>
</dbReference>
<evidence type="ECO:0000256" key="6">
    <source>
        <dbReference type="RuleBase" id="RU361228"/>
    </source>
</evidence>
<evidence type="ECO:0000313" key="9">
    <source>
        <dbReference type="EMBL" id="CAF3980416.1"/>
    </source>
</evidence>
<dbReference type="PANTHER" id="PTHR24114:SF2">
    <property type="entry name" value="F-BOX DOMAIN-CONTAINING PROTEIN-RELATED"/>
    <property type="match status" value="1"/>
</dbReference>
<dbReference type="AlphaFoldDB" id="A0A814XAA3"/>
<evidence type="ECO:0000256" key="4">
    <source>
        <dbReference type="ARBA" id="ARBA00022695"/>
    </source>
</evidence>
<evidence type="ECO:0000313" key="10">
    <source>
        <dbReference type="Proteomes" id="UP000663829"/>
    </source>
</evidence>
<evidence type="ECO:0000256" key="1">
    <source>
        <dbReference type="ARBA" id="ARBA00009558"/>
    </source>
</evidence>
<organism evidence="8 10">
    <name type="scientific">Didymodactylos carnosus</name>
    <dbReference type="NCBI Taxonomy" id="1234261"/>
    <lineage>
        <taxon>Eukaryota</taxon>
        <taxon>Metazoa</taxon>
        <taxon>Spiralia</taxon>
        <taxon>Gnathifera</taxon>
        <taxon>Rotifera</taxon>
        <taxon>Eurotatoria</taxon>
        <taxon>Bdelloidea</taxon>
        <taxon>Philodinida</taxon>
        <taxon>Philodinidae</taxon>
        <taxon>Didymodactylos</taxon>
    </lineage>
</organism>
<gene>
    <name evidence="8" type="ORF">GPM918_LOCUS24485</name>
    <name evidence="9" type="ORF">SRO942_LOCUS24484</name>
</gene>
<evidence type="ECO:0000256" key="3">
    <source>
        <dbReference type="ARBA" id="ARBA00022679"/>
    </source>
</evidence>
<keyword evidence="6" id="KW-0520">NAD</keyword>
<evidence type="ECO:0000256" key="5">
    <source>
        <dbReference type="ARBA" id="ARBA00047597"/>
    </source>
</evidence>
<comment type="catalytic activity">
    <reaction evidence="5 6">
        <text>L-arginyl-[protein] + NAD(+) = N(omega)-(ADP-D-ribosyl)-L-arginyl-[protein] + nicotinamide + H(+)</text>
        <dbReference type="Rhea" id="RHEA:19149"/>
        <dbReference type="Rhea" id="RHEA-COMP:10532"/>
        <dbReference type="Rhea" id="RHEA-COMP:15087"/>
        <dbReference type="ChEBI" id="CHEBI:15378"/>
        <dbReference type="ChEBI" id="CHEBI:17154"/>
        <dbReference type="ChEBI" id="CHEBI:29965"/>
        <dbReference type="ChEBI" id="CHEBI:57540"/>
        <dbReference type="ChEBI" id="CHEBI:142554"/>
        <dbReference type="EC" id="2.4.2.31"/>
    </reaction>
</comment>
<dbReference type="Proteomes" id="UP000663829">
    <property type="component" value="Unassembled WGS sequence"/>
</dbReference>
<dbReference type="PANTHER" id="PTHR24114">
    <property type="entry name" value="LEUCINE RICH REPEAT FAMILY PROTEIN"/>
    <property type="match status" value="1"/>
</dbReference>
<reference evidence="8" key="1">
    <citation type="submission" date="2021-02" db="EMBL/GenBank/DDBJ databases">
        <authorList>
            <person name="Nowell W R."/>
        </authorList>
    </citation>
    <scope>NUCLEOTIDE SEQUENCE</scope>
</reference>
<dbReference type="InterPro" id="IPR032675">
    <property type="entry name" value="LRR_dom_sf"/>
</dbReference>
<proteinExistence type="inferred from homology"/>